<dbReference type="PROSITE" id="PS00923">
    <property type="entry name" value="ASP_GLU_RACEMASE_1"/>
    <property type="match status" value="1"/>
</dbReference>
<comment type="function">
    <text evidence="7">Provides the (R)-glutamate required for cell wall biosynthesis.</text>
</comment>
<evidence type="ECO:0000256" key="4">
    <source>
        <dbReference type="ARBA" id="ARBA00022984"/>
    </source>
</evidence>
<evidence type="ECO:0000256" key="3">
    <source>
        <dbReference type="ARBA" id="ARBA00022960"/>
    </source>
</evidence>
<dbReference type="PROSITE" id="PS00924">
    <property type="entry name" value="ASP_GLU_RACEMASE_2"/>
    <property type="match status" value="1"/>
</dbReference>
<evidence type="ECO:0000256" key="7">
    <source>
        <dbReference type="HAMAP-Rule" id="MF_00258"/>
    </source>
</evidence>
<evidence type="ECO:0000313" key="9">
    <source>
        <dbReference type="Proteomes" id="UP001595752"/>
    </source>
</evidence>
<gene>
    <name evidence="8" type="primary">racE</name>
    <name evidence="7" type="synonym">murI</name>
    <name evidence="8" type="ORF">ACFOU2_00715</name>
</gene>
<dbReference type="GO" id="GO:0008881">
    <property type="term" value="F:glutamate racemase activity"/>
    <property type="evidence" value="ECO:0007669"/>
    <property type="project" value="UniProtKB-EC"/>
</dbReference>
<dbReference type="EMBL" id="JBHRZT010000007">
    <property type="protein sequence ID" value="MFC3882119.1"/>
    <property type="molecule type" value="Genomic_DNA"/>
</dbReference>
<dbReference type="SUPFAM" id="SSF53681">
    <property type="entry name" value="Aspartate/glutamate racemase"/>
    <property type="match status" value="2"/>
</dbReference>
<dbReference type="InterPro" id="IPR001920">
    <property type="entry name" value="Asp/Glu_race"/>
</dbReference>
<evidence type="ECO:0000256" key="1">
    <source>
        <dbReference type="ARBA" id="ARBA00001602"/>
    </source>
</evidence>
<dbReference type="NCBIfam" id="TIGR00067">
    <property type="entry name" value="glut_race"/>
    <property type="match status" value="1"/>
</dbReference>
<dbReference type="InterPro" id="IPR004391">
    <property type="entry name" value="Glu_race"/>
</dbReference>
<keyword evidence="5 7" id="KW-0413">Isomerase</keyword>
<keyword evidence="6 7" id="KW-0961">Cell wall biogenesis/degradation</keyword>
<feature type="binding site" evidence="7">
    <location>
        <begin position="81"/>
        <end position="82"/>
    </location>
    <ligand>
        <name>substrate</name>
    </ligand>
</feature>
<evidence type="ECO:0000256" key="5">
    <source>
        <dbReference type="ARBA" id="ARBA00023235"/>
    </source>
</evidence>
<reference evidence="9" key="1">
    <citation type="journal article" date="2019" name="Int. J. Syst. Evol. Microbiol.">
        <title>The Global Catalogue of Microorganisms (GCM) 10K type strain sequencing project: providing services to taxonomists for standard genome sequencing and annotation.</title>
        <authorList>
            <consortium name="The Broad Institute Genomics Platform"/>
            <consortium name="The Broad Institute Genome Sequencing Center for Infectious Disease"/>
            <person name="Wu L."/>
            <person name="Ma J."/>
        </authorList>
    </citation>
    <scope>NUCLEOTIDE SEQUENCE [LARGE SCALE GENOMIC DNA]</scope>
    <source>
        <strain evidence="9">CCUG 61889</strain>
    </source>
</reference>
<dbReference type="NCBIfam" id="NF002035">
    <property type="entry name" value="PRK00865.1-3"/>
    <property type="match status" value="1"/>
</dbReference>
<name>A0ABV8AZ47_9BACI</name>
<accession>A0ABV8AZ47</accession>
<sequence>MKEMYNSIQEPVIGVLDSGVGGLTVAREIMHQLPKESIYYIGDNQRCPYGPRKREEVKKFTYELVEFLMQFPLKAIVIACNTASAAALDSLQKELSIPVIGVIHPGARAAIKVTNHQKVGVIGTIGTIQSNMYAQALQELHPYIKVYSLACPTLATVVEHHLDDEIYVKQQVEQALKPFHNKDIDTLILGCTHYPHLETYIREVIGENVSIISSAEETAVELSAILQHQGSLSQLISPPFHRYFTTGPINTFEHIAEKWLGHAISAEYVNLKENYDILRSIGI</sequence>
<evidence type="ECO:0000313" key="8">
    <source>
        <dbReference type="EMBL" id="MFC3882119.1"/>
    </source>
</evidence>
<comment type="caution">
    <text evidence="8">The sequence shown here is derived from an EMBL/GenBank/DDBJ whole genome shotgun (WGS) entry which is preliminary data.</text>
</comment>
<dbReference type="InterPro" id="IPR018187">
    <property type="entry name" value="Asp/Glu_racemase_AS_1"/>
</dbReference>
<comment type="catalytic activity">
    <reaction evidence="1 7">
        <text>L-glutamate = D-glutamate</text>
        <dbReference type="Rhea" id="RHEA:12813"/>
        <dbReference type="ChEBI" id="CHEBI:29985"/>
        <dbReference type="ChEBI" id="CHEBI:29986"/>
        <dbReference type="EC" id="5.1.1.3"/>
    </reaction>
</comment>
<feature type="binding site" evidence="7">
    <location>
        <begin position="49"/>
        <end position="50"/>
    </location>
    <ligand>
        <name>substrate</name>
    </ligand>
</feature>
<comment type="pathway">
    <text evidence="7">Cell wall biogenesis; peptidoglycan biosynthesis.</text>
</comment>
<evidence type="ECO:0000256" key="2">
    <source>
        <dbReference type="ARBA" id="ARBA00013090"/>
    </source>
</evidence>
<keyword evidence="9" id="KW-1185">Reference proteome</keyword>
<dbReference type="PANTHER" id="PTHR21198:SF2">
    <property type="entry name" value="GLUTAMATE RACEMASE"/>
    <property type="match status" value="1"/>
</dbReference>
<dbReference type="Proteomes" id="UP001595752">
    <property type="component" value="Unassembled WGS sequence"/>
</dbReference>
<proteinExistence type="inferred from homology"/>
<dbReference type="EC" id="5.1.1.3" evidence="2 7"/>
<organism evidence="8 9">
    <name type="scientific">Bacillus songklensis</name>
    <dbReference type="NCBI Taxonomy" id="1069116"/>
    <lineage>
        <taxon>Bacteria</taxon>
        <taxon>Bacillati</taxon>
        <taxon>Bacillota</taxon>
        <taxon>Bacilli</taxon>
        <taxon>Bacillales</taxon>
        <taxon>Bacillaceae</taxon>
        <taxon>Bacillus</taxon>
    </lineage>
</organism>
<feature type="binding site" evidence="7">
    <location>
        <begin position="17"/>
        <end position="18"/>
    </location>
    <ligand>
        <name>substrate</name>
    </ligand>
</feature>
<dbReference type="RefSeq" id="WP_377911300.1">
    <property type="nucleotide sequence ID" value="NZ_JBHRZT010000007.1"/>
</dbReference>
<feature type="active site" description="Proton donor/acceptor" evidence="7">
    <location>
        <position position="80"/>
    </location>
</feature>
<evidence type="ECO:0000256" key="6">
    <source>
        <dbReference type="ARBA" id="ARBA00023316"/>
    </source>
</evidence>
<dbReference type="Pfam" id="PF01177">
    <property type="entry name" value="Asp_Glu_race"/>
    <property type="match status" value="1"/>
</dbReference>
<dbReference type="Gene3D" id="3.40.50.1860">
    <property type="match status" value="2"/>
</dbReference>
<comment type="similarity">
    <text evidence="7">Belongs to the aspartate/glutamate racemases family.</text>
</comment>
<protein>
    <recommendedName>
        <fullName evidence="2 7">Glutamate racemase</fullName>
        <ecNumber evidence="2 7">5.1.1.3</ecNumber>
    </recommendedName>
</protein>
<keyword evidence="3 7" id="KW-0133">Cell shape</keyword>
<keyword evidence="4 7" id="KW-0573">Peptidoglycan synthesis</keyword>
<feature type="active site" description="Proton donor/acceptor" evidence="7">
    <location>
        <position position="191"/>
    </location>
</feature>
<dbReference type="InterPro" id="IPR033134">
    <property type="entry name" value="Asp/Glu_racemase_AS_2"/>
</dbReference>
<feature type="binding site" evidence="7">
    <location>
        <begin position="192"/>
        <end position="193"/>
    </location>
    <ligand>
        <name>substrate</name>
    </ligand>
</feature>
<dbReference type="InterPro" id="IPR015942">
    <property type="entry name" value="Asp/Glu/hydantoin_racemase"/>
</dbReference>
<dbReference type="PANTHER" id="PTHR21198">
    <property type="entry name" value="GLUTAMATE RACEMASE"/>
    <property type="match status" value="1"/>
</dbReference>
<dbReference type="HAMAP" id="MF_00258">
    <property type="entry name" value="Glu_racemase"/>
    <property type="match status" value="1"/>
</dbReference>